<dbReference type="FunFam" id="1.10.357.140:FF:000004">
    <property type="entry name" value="Protoheme IX farnesyltransferase, mitochondrial"/>
    <property type="match status" value="1"/>
</dbReference>
<comment type="subcellular location">
    <subcellularLocation>
        <location evidence="1">Mitochondrion membrane</location>
        <topology evidence="1">Multi-pass membrane protein</topology>
    </subcellularLocation>
</comment>
<dbReference type="InterPro" id="IPR044878">
    <property type="entry name" value="UbiA_sf"/>
</dbReference>
<feature type="transmembrane region" description="Helical" evidence="12">
    <location>
        <begin position="298"/>
        <end position="319"/>
    </location>
</feature>
<dbReference type="EMBL" id="JAFIQS010000008">
    <property type="protein sequence ID" value="KAG5166237.1"/>
    <property type="molecule type" value="Genomic_DNA"/>
</dbReference>
<dbReference type="AlphaFoldDB" id="A0A8H7XSJ3"/>
<sequence>MHRNIPNSIPLRRHPHVLLNYCIHTRRVHSSPRNATFTSFFFHNAQWMQSNATPSPKSRSLRANIAELAHRPLVLPTASDASASGKSALAAFKEVEKPTGIKLLKVYNQLAKSNLTILVVLTSMSGVALSPFPATIPVLLATALGTVLCSASANTLNQLQEVPFDAQMARTRMRPFVRRAITPLHGLGFAITTGIAGPAILWGMTNATTACLGLANIVLYAGGYTWLKRRSIANTWVGAVVGGIPPLMGWTACGGRLLPETWTLESLPLFLPPFIADAASMPVPVADLTTLDNPLAPFAFFMFLFSWQFFHFMPLSHIVRHSYAQAGYHMLAVFDQRKNALVALRHTLLLVPVCSVLFPISGLTTWWFAATTLVPNAICARGAWRFWQKGGEKEARVLFQQSLWYLPVVMGLMMFHKQGMSWLEWLGIVDKEENINTVET</sequence>
<evidence type="ECO:0000256" key="8">
    <source>
        <dbReference type="ARBA" id="ARBA00023128"/>
    </source>
</evidence>
<comment type="caution">
    <text evidence="13">The sequence shown here is derived from an EMBL/GenBank/DDBJ whole genome shotgun (WGS) entry which is preliminary data.</text>
</comment>
<evidence type="ECO:0000256" key="5">
    <source>
        <dbReference type="ARBA" id="ARBA00022692"/>
    </source>
</evidence>
<evidence type="ECO:0000256" key="1">
    <source>
        <dbReference type="ARBA" id="ARBA00004225"/>
    </source>
</evidence>
<name>A0A8H7XSJ3_PSICU</name>
<keyword evidence="9" id="KW-0350">Heme biosynthesis</keyword>
<keyword evidence="6" id="KW-0809">Transit peptide</keyword>
<feature type="transmembrane region" description="Helical" evidence="12">
    <location>
        <begin position="236"/>
        <end position="258"/>
    </location>
</feature>
<dbReference type="InterPro" id="IPR030470">
    <property type="entry name" value="UbiA_prenylTrfase_CS"/>
</dbReference>
<gene>
    <name evidence="13" type="ORF">JR316_008319</name>
</gene>
<keyword evidence="10 12" id="KW-0472">Membrane</keyword>
<dbReference type="PANTHER" id="PTHR43448">
    <property type="entry name" value="PROTOHEME IX FARNESYLTRANSFERASE, MITOCHONDRIAL"/>
    <property type="match status" value="1"/>
</dbReference>
<evidence type="ECO:0000256" key="7">
    <source>
        <dbReference type="ARBA" id="ARBA00022989"/>
    </source>
</evidence>
<evidence type="ECO:0000256" key="12">
    <source>
        <dbReference type="SAM" id="Phobius"/>
    </source>
</evidence>
<dbReference type="GO" id="GO:0031966">
    <property type="term" value="C:mitochondrial membrane"/>
    <property type="evidence" value="ECO:0007669"/>
    <property type="project" value="UniProtKB-SubCell"/>
</dbReference>
<evidence type="ECO:0000313" key="13">
    <source>
        <dbReference type="EMBL" id="KAG5166237.1"/>
    </source>
</evidence>
<evidence type="ECO:0000256" key="3">
    <source>
        <dbReference type="ARBA" id="ARBA00016335"/>
    </source>
</evidence>
<dbReference type="InterPro" id="IPR006369">
    <property type="entry name" value="Protohaem_IX_farnesylTrfase"/>
</dbReference>
<reference evidence="13" key="1">
    <citation type="submission" date="2021-02" db="EMBL/GenBank/DDBJ databases">
        <title>Psilocybe cubensis genome.</title>
        <authorList>
            <person name="Mckernan K.J."/>
            <person name="Crawford S."/>
            <person name="Trippe A."/>
            <person name="Kane L.T."/>
            <person name="Mclaughlin S."/>
        </authorList>
    </citation>
    <scope>NUCLEOTIDE SEQUENCE [LARGE SCALE GENOMIC DNA]</scope>
    <source>
        <strain evidence="13">MGC-MH-2018</strain>
    </source>
</reference>
<evidence type="ECO:0000256" key="4">
    <source>
        <dbReference type="ARBA" id="ARBA00022679"/>
    </source>
</evidence>
<keyword evidence="5 12" id="KW-0812">Transmembrane</keyword>
<keyword evidence="7 12" id="KW-1133">Transmembrane helix</keyword>
<accession>A0A8H7XSJ3</accession>
<dbReference type="PANTHER" id="PTHR43448:SF2">
    <property type="entry name" value="PROTOHEME IX FARNESYLTRANSFERASE, MITOCHONDRIAL"/>
    <property type="match status" value="1"/>
</dbReference>
<feature type="transmembrane region" description="Helical" evidence="12">
    <location>
        <begin position="138"/>
        <end position="159"/>
    </location>
</feature>
<dbReference type="CDD" id="cd13957">
    <property type="entry name" value="PT_UbiA_Cox10"/>
    <property type="match status" value="1"/>
</dbReference>
<organism evidence="13">
    <name type="scientific">Psilocybe cubensis</name>
    <name type="common">Psychedelic mushroom</name>
    <name type="synonym">Stropharia cubensis</name>
    <dbReference type="NCBI Taxonomy" id="181762"/>
    <lineage>
        <taxon>Eukaryota</taxon>
        <taxon>Fungi</taxon>
        <taxon>Dikarya</taxon>
        <taxon>Basidiomycota</taxon>
        <taxon>Agaricomycotina</taxon>
        <taxon>Agaricomycetes</taxon>
        <taxon>Agaricomycetidae</taxon>
        <taxon>Agaricales</taxon>
        <taxon>Agaricineae</taxon>
        <taxon>Strophariaceae</taxon>
        <taxon>Psilocybe</taxon>
    </lineage>
</organism>
<dbReference type="PROSITE" id="PS00943">
    <property type="entry name" value="UBIA"/>
    <property type="match status" value="1"/>
</dbReference>
<feature type="transmembrane region" description="Helical" evidence="12">
    <location>
        <begin position="115"/>
        <end position="132"/>
    </location>
</feature>
<comment type="similarity">
    <text evidence="2">Belongs to the UbiA prenyltransferase family.</text>
</comment>
<feature type="transmembrane region" description="Helical" evidence="12">
    <location>
        <begin position="180"/>
        <end position="201"/>
    </location>
</feature>
<feature type="transmembrane region" description="Helical" evidence="12">
    <location>
        <begin position="340"/>
        <end position="360"/>
    </location>
</feature>
<feature type="transmembrane region" description="Helical" evidence="12">
    <location>
        <begin position="207"/>
        <end position="227"/>
    </location>
</feature>
<keyword evidence="8" id="KW-0496">Mitochondrion</keyword>
<dbReference type="GO" id="GO:0006784">
    <property type="term" value="P:heme A biosynthetic process"/>
    <property type="evidence" value="ECO:0007669"/>
    <property type="project" value="TreeGrafter"/>
</dbReference>
<evidence type="ECO:0000256" key="6">
    <source>
        <dbReference type="ARBA" id="ARBA00022946"/>
    </source>
</evidence>
<dbReference type="Pfam" id="PF01040">
    <property type="entry name" value="UbiA"/>
    <property type="match status" value="1"/>
</dbReference>
<evidence type="ECO:0000256" key="9">
    <source>
        <dbReference type="ARBA" id="ARBA00023133"/>
    </source>
</evidence>
<dbReference type="InterPro" id="IPR000537">
    <property type="entry name" value="UbiA_prenyltransferase"/>
</dbReference>
<dbReference type="GO" id="GO:0008495">
    <property type="term" value="F:protoheme IX farnesyltransferase activity"/>
    <property type="evidence" value="ECO:0007669"/>
    <property type="project" value="InterPro"/>
</dbReference>
<proteinExistence type="inferred from homology"/>
<protein>
    <recommendedName>
        <fullName evidence="3">Protoheme IX farnesyltransferase, mitochondrial</fullName>
    </recommendedName>
    <alternativeName>
        <fullName evidence="11">Heme O synthase</fullName>
    </alternativeName>
</protein>
<evidence type="ECO:0000256" key="2">
    <source>
        <dbReference type="ARBA" id="ARBA00005985"/>
    </source>
</evidence>
<keyword evidence="4" id="KW-0808">Transferase</keyword>
<dbReference type="Gene3D" id="1.10.357.140">
    <property type="entry name" value="UbiA prenyltransferase"/>
    <property type="match status" value="1"/>
</dbReference>
<evidence type="ECO:0000256" key="11">
    <source>
        <dbReference type="ARBA" id="ARBA00030253"/>
    </source>
</evidence>
<evidence type="ECO:0000256" key="10">
    <source>
        <dbReference type="ARBA" id="ARBA00023136"/>
    </source>
</evidence>